<reference evidence="2 3" key="1">
    <citation type="submission" date="2014-02" db="EMBL/GenBank/DDBJ databases">
        <title>The genome sequence of Colletotrichum nymphaeae SA-01.</title>
        <authorList>
            <person name="Baroncelli R."/>
            <person name="Thon M.R."/>
        </authorList>
    </citation>
    <scope>NUCLEOTIDE SEQUENCE [LARGE SCALE GENOMIC DNA]</scope>
    <source>
        <strain evidence="2 3">SA-01</strain>
    </source>
</reference>
<protein>
    <submittedName>
        <fullName evidence="2">HET domain-containing protein</fullName>
    </submittedName>
</protein>
<sequence length="604" mass="69250">MRLINVNTLLLEEFMGRCPQYATLSHTWNGTQEISFKEWQKQHVAKSEEQRYAKILEACRLTREFGLEYLWVDTNCIDKESSAELSEAINSMFNWYQESAVCFAYLEDLDFEDTSLPESSGDGISSQQRRWRSELARSRWFTCGWTLQELLAPRRMYFFDKSWRILGSRQDFAPEISNITGIRNEYISGAKSVLDASISEVFSWLAGRETTRPEDMAYCVLGLLGLNMPLLYGERSAAFMRLQEELIRISDDQTIFCWAWDHTIPHDWSSLPAPSTSVFKGGDRFFCGSETDEHIVGWRKAISYSMTNVGLHIRLPTLRMSGLDLAVLNVSERRSDSVEQDPITGRVCIPLMTNNYLDEVYGVSSTLIDDSALSAQRWPIPGQPIPLYELRNLYPSSLQDFYIRPLQRDAKIVKDTISLWQAGRPKYPSLQMILPIIETRMAPSFHLEFSSIDTFLQNSVIPRYTKSIERLHVNSTSQHSFYAPFRGLFTLLNTKLRGALGNELRLHVGDNRIEKLVIGAYTGTEENSPPEKGKCDWFCYFEDEQSTRAVSGEWSCNMACSPDRTILVHLDRRTAQLPHGSIAKPVYISFLPAPSLVDRALDRW</sequence>
<keyword evidence="3" id="KW-1185">Reference proteome</keyword>
<dbReference type="EMBL" id="JEMN01001641">
    <property type="protein sequence ID" value="KXH30908.1"/>
    <property type="molecule type" value="Genomic_DNA"/>
</dbReference>
<dbReference type="Proteomes" id="UP000070054">
    <property type="component" value="Unassembled WGS sequence"/>
</dbReference>
<evidence type="ECO:0000313" key="3">
    <source>
        <dbReference type="Proteomes" id="UP000070054"/>
    </source>
</evidence>
<dbReference type="PANTHER" id="PTHR10622">
    <property type="entry name" value="HET DOMAIN-CONTAINING PROTEIN"/>
    <property type="match status" value="1"/>
</dbReference>
<dbReference type="InterPro" id="IPR010730">
    <property type="entry name" value="HET"/>
</dbReference>
<evidence type="ECO:0000259" key="1">
    <source>
        <dbReference type="Pfam" id="PF06985"/>
    </source>
</evidence>
<evidence type="ECO:0000313" key="2">
    <source>
        <dbReference type="EMBL" id="KXH30908.1"/>
    </source>
</evidence>
<gene>
    <name evidence="2" type="ORF">CNYM01_10311</name>
</gene>
<feature type="domain" description="Heterokaryon incompatibility" evidence="1">
    <location>
        <begin position="21"/>
        <end position="149"/>
    </location>
</feature>
<dbReference type="PANTHER" id="PTHR10622:SF10">
    <property type="entry name" value="HET DOMAIN-CONTAINING PROTEIN"/>
    <property type="match status" value="1"/>
</dbReference>
<organism evidence="2 3">
    <name type="scientific">Colletotrichum nymphaeae SA-01</name>
    <dbReference type="NCBI Taxonomy" id="1460502"/>
    <lineage>
        <taxon>Eukaryota</taxon>
        <taxon>Fungi</taxon>
        <taxon>Dikarya</taxon>
        <taxon>Ascomycota</taxon>
        <taxon>Pezizomycotina</taxon>
        <taxon>Sordariomycetes</taxon>
        <taxon>Hypocreomycetidae</taxon>
        <taxon>Glomerellales</taxon>
        <taxon>Glomerellaceae</taxon>
        <taxon>Colletotrichum</taxon>
        <taxon>Colletotrichum acutatum species complex</taxon>
    </lineage>
</organism>
<comment type="caution">
    <text evidence="2">The sequence shown here is derived from an EMBL/GenBank/DDBJ whole genome shotgun (WGS) entry which is preliminary data.</text>
</comment>
<dbReference type="OrthoDB" id="194358at2759"/>
<proteinExistence type="predicted"/>
<dbReference type="Pfam" id="PF06985">
    <property type="entry name" value="HET"/>
    <property type="match status" value="1"/>
</dbReference>
<accession>A0A135S4R9</accession>
<name>A0A135S4R9_9PEZI</name>
<dbReference type="AlphaFoldDB" id="A0A135S4R9"/>